<dbReference type="KEGG" id="smul:SMUL_0035"/>
<evidence type="ECO:0000313" key="1">
    <source>
        <dbReference type="EMBL" id="AHJ11323.1"/>
    </source>
</evidence>
<gene>
    <name evidence="1" type="ORF">SMUL_0035</name>
</gene>
<name>A0AA86AKS3_SULMK</name>
<dbReference type="Proteomes" id="UP000019322">
    <property type="component" value="Chromosome"/>
</dbReference>
<evidence type="ECO:0000313" key="2">
    <source>
        <dbReference type="Proteomes" id="UP000019322"/>
    </source>
</evidence>
<sequence>MEHDNKIKKTVRLEPSIYEAVEGYRGATRDNFTGAFESLILKGLENVNTTQMISKVIKDELKNIRQDQQKNTDRIISVLMGITRFIGRIYAHTFLTVEEVKHKNKEEIKEFEKFGITKSIEELRSKEEVKDNE</sequence>
<proteinExistence type="predicted"/>
<dbReference type="AlphaFoldDB" id="A0AA86AKS3"/>
<dbReference type="RefSeq" id="WP_025343249.1">
    <property type="nucleotide sequence ID" value="NZ_CP007201.1"/>
</dbReference>
<accession>A0AA86AKS3</accession>
<reference evidence="1 2" key="1">
    <citation type="journal article" date="2014" name="Environ. Microbiol.">
        <title>Insights into organohalide respiration and the versatile catabolism of Sulfurospirillum multivorans gained from comparative genomics and physiological studies.</title>
        <authorList>
            <person name="Goris T."/>
            <person name="Schubert T."/>
            <person name="Gadkari J."/>
            <person name="Wubet T."/>
            <person name="Tarkka M."/>
            <person name="Buscot F."/>
            <person name="Adrian L."/>
            <person name="Diekert G."/>
        </authorList>
    </citation>
    <scope>NUCLEOTIDE SEQUENCE [LARGE SCALE GENOMIC DNA]</scope>
    <source>
        <strain evidence="2">DM 12446 / JCM 15788 / NBRC 109480</strain>
    </source>
</reference>
<dbReference type="EMBL" id="CP007201">
    <property type="protein sequence ID" value="AHJ11323.1"/>
    <property type="molecule type" value="Genomic_DNA"/>
</dbReference>
<protein>
    <submittedName>
        <fullName evidence="1">Mobile element protein</fullName>
    </submittedName>
</protein>
<organism evidence="1 2">
    <name type="scientific">Sulfurospirillum multivorans (strain DM 12446 / JCM 15788 / NBRC 109480)</name>
    <dbReference type="NCBI Taxonomy" id="1150621"/>
    <lineage>
        <taxon>Bacteria</taxon>
        <taxon>Pseudomonadati</taxon>
        <taxon>Campylobacterota</taxon>
        <taxon>Epsilonproteobacteria</taxon>
        <taxon>Campylobacterales</taxon>
        <taxon>Sulfurospirillaceae</taxon>
        <taxon>Sulfurospirillum</taxon>
    </lineage>
</organism>